<feature type="domain" description="C-type lectin" evidence="1">
    <location>
        <begin position="16"/>
        <end position="115"/>
    </location>
</feature>
<evidence type="ECO:0000259" key="1">
    <source>
        <dbReference type="PROSITE" id="PS50041"/>
    </source>
</evidence>
<accession>A0A3B4E9X2</accession>
<protein>
    <recommendedName>
        <fullName evidence="1">C-type lectin domain-containing protein</fullName>
    </recommendedName>
</protein>
<dbReference type="AlphaFoldDB" id="A0A3B4E9X2"/>
<proteinExistence type="predicted"/>
<dbReference type="PANTHER" id="PTHR45784:SF3">
    <property type="entry name" value="C-TYPE LECTIN DOMAIN FAMILY 4 MEMBER K-LIKE-RELATED"/>
    <property type="match status" value="1"/>
</dbReference>
<reference evidence="2" key="2">
    <citation type="submission" date="2025-08" db="UniProtKB">
        <authorList>
            <consortium name="Ensembl"/>
        </authorList>
    </citation>
    <scope>IDENTIFICATION</scope>
</reference>
<reference evidence="2 3" key="1">
    <citation type="submission" date="2020-10" db="EMBL/GenBank/DDBJ databases">
        <title>Pygocentrus nattereri (red-bellied piranha) genome, fPygNat1, primary haplotype.</title>
        <authorList>
            <person name="Myers G."/>
            <person name="Meyer A."/>
            <person name="Karagic N."/>
            <person name="Pippel M."/>
            <person name="Winkler S."/>
            <person name="Tracey A."/>
            <person name="Wood J."/>
            <person name="Formenti G."/>
            <person name="Howe K."/>
            <person name="Fedrigo O."/>
            <person name="Jarvis E.D."/>
        </authorList>
    </citation>
    <scope>NUCLEOTIDE SEQUENCE [LARGE SCALE GENOMIC DNA]</scope>
</reference>
<dbReference type="InterPro" id="IPR001304">
    <property type="entry name" value="C-type_lectin-like"/>
</dbReference>
<organism evidence="2 3">
    <name type="scientific">Pygocentrus nattereri</name>
    <name type="common">Red-bellied piranha</name>
    <dbReference type="NCBI Taxonomy" id="42514"/>
    <lineage>
        <taxon>Eukaryota</taxon>
        <taxon>Metazoa</taxon>
        <taxon>Chordata</taxon>
        <taxon>Craniata</taxon>
        <taxon>Vertebrata</taxon>
        <taxon>Euteleostomi</taxon>
        <taxon>Actinopterygii</taxon>
        <taxon>Neopterygii</taxon>
        <taxon>Teleostei</taxon>
        <taxon>Ostariophysi</taxon>
        <taxon>Characiformes</taxon>
        <taxon>Characoidei</taxon>
        <taxon>Pygocentrus</taxon>
    </lineage>
</organism>
<dbReference type="PROSITE" id="PS50041">
    <property type="entry name" value="C_TYPE_LECTIN_2"/>
    <property type="match status" value="1"/>
</dbReference>
<dbReference type="InterPro" id="IPR016187">
    <property type="entry name" value="CTDL_fold"/>
</dbReference>
<name>A0A3B4E9X2_PYGNA</name>
<keyword evidence="3" id="KW-1185">Reference proteome</keyword>
<sequence>AIAMMSAYSSFLLIWDKLTWYGAQSYCRRDFTDLASISSSADNSGAQAFLPAAITAWIGLSRTTWTWSDKNQSTFRNWQNGEPMKLDKNCALIDTDLQSRWVEESCSETLPFLCYTDDEQTAGGFN</sequence>
<dbReference type="InterPro" id="IPR016186">
    <property type="entry name" value="C-type_lectin-like/link_sf"/>
</dbReference>
<dbReference type="SMART" id="SM00034">
    <property type="entry name" value="CLECT"/>
    <property type="match status" value="1"/>
</dbReference>
<dbReference type="Ensembl" id="ENSPNAT00000021712.2">
    <property type="protein sequence ID" value="ENSPNAP00000032099.2"/>
    <property type="gene ID" value="ENSPNAG00000019848.2"/>
</dbReference>
<evidence type="ECO:0000313" key="2">
    <source>
        <dbReference type="Ensembl" id="ENSPNAP00000032099.2"/>
    </source>
</evidence>
<dbReference type="Proteomes" id="UP001501920">
    <property type="component" value="Chromosome 22"/>
</dbReference>
<dbReference type="Pfam" id="PF00059">
    <property type="entry name" value="Lectin_C"/>
    <property type="match status" value="1"/>
</dbReference>
<dbReference type="GeneTree" id="ENSGT00940000177380"/>
<dbReference type="Gene3D" id="3.10.100.10">
    <property type="entry name" value="Mannose-Binding Protein A, subunit A"/>
    <property type="match status" value="1"/>
</dbReference>
<reference evidence="2" key="3">
    <citation type="submission" date="2025-09" db="UniProtKB">
        <authorList>
            <consortium name="Ensembl"/>
        </authorList>
    </citation>
    <scope>IDENTIFICATION</scope>
</reference>
<dbReference type="SUPFAM" id="SSF56436">
    <property type="entry name" value="C-type lectin-like"/>
    <property type="match status" value="1"/>
</dbReference>
<evidence type="ECO:0000313" key="3">
    <source>
        <dbReference type="Proteomes" id="UP001501920"/>
    </source>
</evidence>
<dbReference type="PANTHER" id="PTHR45784">
    <property type="entry name" value="C-TYPE LECTIN DOMAIN FAMILY 20 MEMBER A-RELATED"/>
    <property type="match status" value="1"/>
</dbReference>